<dbReference type="CDD" id="cd11061">
    <property type="entry name" value="CYP67-like"/>
    <property type="match status" value="1"/>
</dbReference>
<keyword evidence="9" id="KW-0812">Transmembrane</keyword>
<dbReference type="InterPro" id="IPR001128">
    <property type="entry name" value="Cyt_P450"/>
</dbReference>
<dbReference type="PANTHER" id="PTHR24305:SF187">
    <property type="entry name" value="P450, PUTATIVE (EUROFUNG)-RELATED"/>
    <property type="match status" value="1"/>
</dbReference>
<keyword evidence="11" id="KW-1185">Reference proteome</keyword>
<name>A0A9P3PJ23_LYOSH</name>
<dbReference type="GO" id="GO:0004497">
    <property type="term" value="F:monooxygenase activity"/>
    <property type="evidence" value="ECO:0007669"/>
    <property type="project" value="UniProtKB-KW"/>
</dbReference>
<protein>
    <submittedName>
        <fullName evidence="10">Cytochrome p450</fullName>
    </submittedName>
</protein>
<reference evidence="10" key="1">
    <citation type="submission" date="2022-07" db="EMBL/GenBank/DDBJ databases">
        <title>The genome of Lyophyllum shimeji provides insight into the initial evolution of ectomycorrhizal fungal genome.</title>
        <authorList>
            <person name="Kobayashi Y."/>
            <person name="Shibata T."/>
            <person name="Hirakawa H."/>
            <person name="Shigenobu S."/>
            <person name="Nishiyama T."/>
            <person name="Yamada A."/>
            <person name="Hasebe M."/>
            <person name="Kawaguchi M."/>
        </authorList>
    </citation>
    <scope>NUCLEOTIDE SEQUENCE</scope>
    <source>
        <strain evidence="10">AT787</strain>
    </source>
</reference>
<dbReference type="PRINTS" id="PR00465">
    <property type="entry name" value="EP450IV"/>
</dbReference>
<keyword evidence="9" id="KW-0472">Membrane</keyword>
<dbReference type="Gene3D" id="1.10.630.10">
    <property type="entry name" value="Cytochrome P450"/>
    <property type="match status" value="1"/>
</dbReference>
<comment type="cofactor">
    <cofactor evidence="1 8">
        <name>heme</name>
        <dbReference type="ChEBI" id="CHEBI:30413"/>
    </cofactor>
</comment>
<keyword evidence="4 8" id="KW-0479">Metal-binding</keyword>
<evidence type="ECO:0000313" key="11">
    <source>
        <dbReference type="Proteomes" id="UP001063166"/>
    </source>
</evidence>
<evidence type="ECO:0000256" key="5">
    <source>
        <dbReference type="ARBA" id="ARBA00023002"/>
    </source>
</evidence>
<dbReference type="InterPro" id="IPR050121">
    <property type="entry name" value="Cytochrome_P450_monoxygenase"/>
</dbReference>
<evidence type="ECO:0000313" key="10">
    <source>
        <dbReference type="EMBL" id="GLB37110.1"/>
    </source>
</evidence>
<dbReference type="Proteomes" id="UP001063166">
    <property type="component" value="Unassembled WGS sequence"/>
</dbReference>
<dbReference type="InterPro" id="IPR002403">
    <property type="entry name" value="Cyt_P450_E_grp-IV"/>
</dbReference>
<dbReference type="InterPro" id="IPR036396">
    <property type="entry name" value="Cyt_P450_sf"/>
</dbReference>
<feature type="binding site" description="axial binding residue" evidence="8">
    <location>
        <position position="492"/>
    </location>
    <ligand>
        <name>heme</name>
        <dbReference type="ChEBI" id="CHEBI:30413"/>
    </ligand>
    <ligandPart>
        <name>Fe</name>
        <dbReference type="ChEBI" id="CHEBI:18248"/>
    </ligandPart>
</feature>
<accession>A0A9P3PJ23</accession>
<dbReference type="GO" id="GO:0020037">
    <property type="term" value="F:heme binding"/>
    <property type="evidence" value="ECO:0007669"/>
    <property type="project" value="InterPro"/>
</dbReference>
<dbReference type="PANTHER" id="PTHR24305">
    <property type="entry name" value="CYTOCHROME P450"/>
    <property type="match status" value="1"/>
</dbReference>
<evidence type="ECO:0000256" key="3">
    <source>
        <dbReference type="ARBA" id="ARBA00010617"/>
    </source>
</evidence>
<comment type="caution">
    <text evidence="10">The sequence shown here is derived from an EMBL/GenBank/DDBJ whole genome shotgun (WGS) entry which is preliminary data.</text>
</comment>
<dbReference type="SUPFAM" id="SSF48264">
    <property type="entry name" value="Cytochrome P450"/>
    <property type="match status" value="1"/>
</dbReference>
<dbReference type="PRINTS" id="PR00385">
    <property type="entry name" value="P450"/>
</dbReference>
<evidence type="ECO:0000256" key="2">
    <source>
        <dbReference type="ARBA" id="ARBA00005179"/>
    </source>
</evidence>
<comment type="similarity">
    <text evidence="3">Belongs to the cytochrome P450 family.</text>
</comment>
<evidence type="ECO:0000256" key="8">
    <source>
        <dbReference type="PIRSR" id="PIRSR602403-1"/>
    </source>
</evidence>
<keyword evidence="9" id="KW-1133">Transmembrane helix</keyword>
<keyword evidence="8" id="KW-0349">Heme</keyword>
<sequence>MMREFLLTLLAAAAAHLVYRKLEPRRLLLHVILLLMAPLSLTPLLTPHFSSVVQAALAVWSIYLTSLVVCTVLYRLSPLHPLAKYPGPLICKVSKLWFGLVAYGGKQHIYYNELHRRYGDIVRIGPNELSFCTPDVIPSMMGAGGMPKAAFWDGQFPEQKTCRSLVGLRDPQEHARRRRIWSRGFTPEALRSYQPILDKRIGQLLDHLTARAGTTIDLAKWISWFSFDLMNDMAFGDKIELMKNEDSKGIWDLMEIAHRTALVMAHLPWLSQLAVEIPFANRNIKRFREFSRQRAMKRYKEGSASRDIFYHLIDEGGLEAARPAIEQVANDASLVIVAGSDTISPTLASLFYLIISNPVTYSRLQGEVDDRRVDINDVAALAQLPYLNAVINETMRVIPPVLSGSTRSPLIGSGGCAVGSHYIPEGTTAVVHTYTLHRDARNFSPFPESFIPERWLTADRQVALEPEVFKARGHVVHNLAAFIPFSYGPADCIGKRLAMQEMRAVACAVLRRFSLRFADGYDKATWEGDMCDHFVIKKPKLPVVLTLRQ</sequence>
<dbReference type="Pfam" id="PF00067">
    <property type="entry name" value="p450"/>
    <property type="match status" value="1"/>
</dbReference>
<keyword evidence="7" id="KW-0503">Monooxygenase</keyword>
<dbReference type="OrthoDB" id="6692864at2759"/>
<feature type="transmembrane region" description="Helical" evidence="9">
    <location>
        <begin position="57"/>
        <end position="76"/>
    </location>
</feature>
<evidence type="ECO:0000256" key="6">
    <source>
        <dbReference type="ARBA" id="ARBA00023004"/>
    </source>
</evidence>
<dbReference type="EMBL" id="BRPK01000004">
    <property type="protein sequence ID" value="GLB37110.1"/>
    <property type="molecule type" value="Genomic_DNA"/>
</dbReference>
<evidence type="ECO:0000256" key="4">
    <source>
        <dbReference type="ARBA" id="ARBA00022723"/>
    </source>
</evidence>
<comment type="pathway">
    <text evidence="2">Secondary metabolite biosynthesis.</text>
</comment>
<evidence type="ECO:0000256" key="1">
    <source>
        <dbReference type="ARBA" id="ARBA00001971"/>
    </source>
</evidence>
<dbReference type="GO" id="GO:0016705">
    <property type="term" value="F:oxidoreductase activity, acting on paired donors, with incorporation or reduction of molecular oxygen"/>
    <property type="evidence" value="ECO:0007669"/>
    <property type="project" value="InterPro"/>
</dbReference>
<organism evidence="10 11">
    <name type="scientific">Lyophyllum shimeji</name>
    <name type="common">Hon-shimeji</name>
    <name type="synonym">Tricholoma shimeji</name>
    <dbReference type="NCBI Taxonomy" id="47721"/>
    <lineage>
        <taxon>Eukaryota</taxon>
        <taxon>Fungi</taxon>
        <taxon>Dikarya</taxon>
        <taxon>Basidiomycota</taxon>
        <taxon>Agaricomycotina</taxon>
        <taxon>Agaricomycetes</taxon>
        <taxon>Agaricomycetidae</taxon>
        <taxon>Agaricales</taxon>
        <taxon>Tricholomatineae</taxon>
        <taxon>Lyophyllaceae</taxon>
        <taxon>Lyophyllum</taxon>
    </lineage>
</organism>
<keyword evidence="6 8" id="KW-0408">Iron</keyword>
<feature type="transmembrane region" description="Helical" evidence="9">
    <location>
        <begin position="27"/>
        <end position="45"/>
    </location>
</feature>
<dbReference type="GO" id="GO:0005506">
    <property type="term" value="F:iron ion binding"/>
    <property type="evidence" value="ECO:0007669"/>
    <property type="project" value="InterPro"/>
</dbReference>
<dbReference type="AlphaFoldDB" id="A0A9P3PJ23"/>
<proteinExistence type="inferred from homology"/>
<keyword evidence="5" id="KW-0560">Oxidoreductase</keyword>
<evidence type="ECO:0000256" key="9">
    <source>
        <dbReference type="SAM" id="Phobius"/>
    </source>
</evidence>
<evidence type="ECO:0000256" key="7">
    <source>
        <dbReference type="ARBA" id="ARBA00023033"/>
    </source>
</evidence>
<gene>
    <name evidence="10" type="ORF">LshimejAT787_0401610</name>
</gene>